<dbReference type="CDD" id="cd07061">
    <property type="entry name" value="HP_HAP_like"/>
    <property type="match status" value="1"/>
</dbReference>
<dbReference type="PROSITE" id="PS00616">
    <property type="entry name" value="HIS_ACID_PHOSPHAT_1"/>
    <property type="match status" value="1"/>
</dbReference>
<name>A0A1B6IWJ9_9HEMI</name>
<feature type="signal peptide" evidence="3">
    <location>
        <begin position="1"/>
        <end position="23"/>
    </location>
</feature>
<sequence length="390" mass="44558">MCRRYLLLICVPTLAILLVTYYASDEVPPPRDIDSVATSTAINVTNIRGARATPTLQLVVVISRHGKRGPYTTYPTSPYRAEYTTIWPYGPRELTSRGRMQMYKLGLKIRSMYNGFLDELYYSDDFVAKSTAFERTIQSAQLFLAGLFPPRGFQVWNNTLLWQPIPVFHSSVDYQEMANVSQTKWCPKFRVAKEKAIAEFQQEYRNDIIEFFKLVNPYTRMDQLETLDTTVSISLAIFVMWESFYTMIEEGLPLPSWADKFYPQPLTFLAEKLLRVAAIGSDTQIRYLEGLFFKELVDLMRSKVEGTLTPDRKMFYYCGHDFTLLGFQGILGLADGQSGLLSTRTGSALIFELHKDLQTDIFYVKVLHIDGTSSDMEPSHVEIPGCNSPC</sequence>
<keyword evidence="3" id="KW-0732">Signal</keyword>
<feature type="chain" id="PRO_5008585495" description="Acid phosphatase" evidence="3">
    <location>
        <begin position="24"/>
        <end position="390"/>
    </location>
</feature>
<evidence type="ECO:0000256" key="2">
    <source>
        <dbReference type="ARBA" id="ARBA00005375"/>
    </source>
</evidence>
<dbReference type="PANTHER" id="PTHR11567:SF19">
    <property type="entry name" value="GH19849P"/>
    <property type="match status" value="1"/>
</dbReference>
<dbReference type="Gene3D" id="3.40.50.1240">
    <property type="entry name" value="Phosphoglycerate mutase-like"/>
    <property type="match status" value="1"/>
</dbReference>
<evidence type="ECO:0008006" key="5">
    <source>
        <dbReference type="Google" id="ProtNLM"/>
    </source>
</evidence>
<dbReference type="SUPFAM" id="SSF53254">
    <property type="entry name" value="Phosphoglycerate mutase-like"/>
    <property type="match status" value="1"/>
</dbReference>
<feature type="non-terminal residue" evidence="4">
    <location>
        <position position="390"/>
    </location>
</feature>
<dbReference type="InterPro" id="IPR000560">
    <property type="entry name" value="His_Pase_clade-2"/>
</dbReference>
<dbReference type="PANTHER" id="PTHR11567">
    <property type="entry name" value="ACID PHOSPHATASE-RELATED"/>
    <property type="match status" value="1"/>
</dbReference>
<organism evidence="4">
    <name type="scientific">Homalodisca liturata</name>
    <dbReference type="NCBI Taxonomy" id="320908"/>
    <lineage>
        <taxon>Eukaryota</taxon>
        <taxon>Metazoa</taxon>
        <taxon>Ecdysozoa</taxon>
        <taxon>Arthropoda</taxon>
        <taxon>Hexapoda</taxon>
        <taxon>Insecta</taxon>
        <taxon>Pterygota</taxon>
        <taxon>Neoptera</taxon>
        <taxon>Paraneoptera</taxon>
        <taxon>Hemiptera</taxon>
        <taxon>Auchenorrhyncha</taxon>
        <taxon>Membracoidea</taxon>
        <taxon>Cicadellidae</taxon>
        <taxon>Cicadellinae</taxon>
        <taxon>Proconiini</taxon>
        <taxon>Homalodisca</taxon>
    </lineage>
</organism>
<dbReference type="EMBL" id="GECU01016408">
    <property type="protein sequence ID" value="JAS91298.1"/>
    <property type="molecule type" value="Transcribed_RNA"/>
</dbReference>
<gene>
    <name evidence="4" type="ORF">g.10423</name>
</gene>
<accession>A0A1B6IWJ9</accession>
<dbReference type="GO" id="GO:0003993">
    <property type="term" value="F:acid phosphatase activity"/>
    <property type="evidence" value="ECO:0007669"/>
    <property type="project" value="UniProtKB-EC"/>
</dbReference>
<comment type="similarity">
    <text evidence="2">Belongs to the histidine acid phosphatase family.</text>
</comment>
<proteinExistence type="inferred from homology"/>
<dbReference type="InterPro" id="IPR029033">
    <property type="entry name" value="His_PPase_superfam"/>
</dbReference>
<evidence type="ECO:0000313" key="4">
    <source>
        <dbReference type="EMBL" id="JAS91298.1"/>
    </source>
</evidence>
<dbReference type="InterPro" id="IPR050645">
    <property type="entry name" value="Histidine_acid_phosphatase"/>
</dbReference>
<dbReference type="AlphaFoldDB" id="A0A1B6IWJ9"/>
<evidence type="ECO:0000256" key="1">
    <source>
        <dbReference type="ARBA" id="ARBA00000032"/>
    </source>
</evidence>
<evidence type="ECO:0000256" key="3">
    <source>
        <dbReference type="SAM" id="SignalP"/>
    </source>
</evidence>
<dbReference type="Pfam" id="PF00328">
    <property type="entry name" value="His_Phos_2"/>
    <property type="match status" value="1"/>
</dbReference>
<dbReference type="InterPro" id="IPR033379">
    <property type="entry name" value="Acid_Pase_AS"/>
</dbReference>
<comment type="catalytic activity">
    <reaction evidence="1">
        <text>a phosphate monoester + H2O = an alcohol + phosphate</text>
        <dbReference type="Rhea" id="RHEA:15017"/>
        <dbReference type="ChEBI" id="CHEBI:15377"/>
        <dbReference type="ChEBI" id="CHEBI:30879"/>
        <dbReference type="ChEBI" id="CHEBI:43474"/>
        <dbReference type="ChEBI" id="CHEBI:67140"/>
        <dbReference type="EC" id="3.1.3.2"/>
    </reaction>
</comment>
<protein>
    <recommendedName>
        <fullName evidence="5">Acid phosphatase</fullName>
    </recommendedName>
</protein>
<reference evidence="4" key="1">
    <citation type="submission" date="2015-11" db="EMBL/GenBank/DDBJ databases">
        <title>De novo transcriptome assembly of four potential Pierce s Disease insect vectors from Arizona vineyards.</title>
        <authorList>
            <person name="Tassone E.E."/>
        </authorList>
    </citation>
    <scope>NUCLEOTIDE SEQUENCE</scope>
</reference>